<sequence length="277" mass="31078">MEQSLTKKILKVCAASLLAVSSFSYSSPAPYQLSPLENYLIKSFAWEQYESFVNTGASTLFENPKVYYFSAGSLAKNVLKNPTEFIQKYKGQKVFVEGVLSRYSPSKSTFVFDASDNKFVINIRMGEDHNTETHPSLRKNFYCQVANAKKNEIILDNCITGLDYQKVKIGEIEQGIKDFLSGKDKTNPNMPTYAMLAYMALVSAKLLPTHSCCQAAAIEEGPQTTADIRACNQEVTTLWQNNSQFENFNEAMDSVERDLMRHGADLNMVRKAASLMD</sequence>
<dbReference type="GeneID" id="78361316"/>
<gene>
    <name evidence="2" type="ORF">ADH67_12340</name>
</gene>
<feature type="chain" id="PRO_5011246685" evidence="1">
    <location>
        <begin position="27"/>
        <end position="277"/>
    </location>
</feature>
<protein>
    <submittedName>
        <fullName evidence="2">Uncharacterized protein</fullName>
    </submittedName>
</protein>
<proteinExistence type="predicted"/>
<dbReference type="RefSeq" id="WP_066592508.1">
    <property type="nucleotide sequence ID" value="NZ_CAJTBZ010000033.1"/>
</dbReference>
<dbReference type="AlphaFoldDB" id="A0A227KAV8"/>
<comment type="caution">
    <text evidence="2">The sequence shown here is derived from an EMBL/GenBank/DDBJ whole genome shotgun (WGS) entry which is preliminary data.</text>
</comment>
<evidence type="ECO:0000313" key="3">
    <source>
        <dbReference type="Proteomes" id="UP000214610"/>
    </source>
</evidence>
<dbReference type="Proteomes" id="UP000214610">
    <property type="component" value="Unassembled WGS sequence"/>
</dbReference>
<name>A0A227KAV8_9BURK</name>
<keyword evidence="3" id="KW-1185">Reference proteome</keyword>
<evidence type="ECO:0000313" key="2">
    <source>
        <dbReference type="EMBL" id="OXE44394.1"/>
    </source>
</evidence>
<evidence type="ECO:0000256" key="1">
    <source>
        <dbReference type="SAM" id="SignalP"/>
    </source>
</evidence>
<dbReference type="EMBL" id="NHMP01000012">
    <property type="protein sequence ID" value="OXE44394.1"/>
    <property type="molecule type" value="Genomic_DNA"/>
</dbReference>
<reference evidence="3" key="1">
    <citation type="submission" date="2017-05" db="EMBL/GenBank/DDBJ databases">
        <title>Improved OligoMM genomes.</title>
        <authorList>
            <person name="Garzetti D."/>
        </authorList>
    </citation>
    <scope>NUCLEOTIDE SEQUENCE [LARGE SCALE GENOMIC DNA]</scope>
    <source>
        <strain evidence="3">YL45</strain>
    </source>
</reference>
<organism evidence="2 3">
    <name type="scientific">Turicimonas muris</name>
    <dbReference type="NCBI Taxonomy" id="1796652"/>
    <lineage>
        <taxon>Bacteria</taxon>
        <taxon>Pseudomonadati</taxon>
        <taxon>Pseudomonadota</taxon>
        <taxon>Betaproteobacteria</taxon>
        <taxon>Burkholderiales</taxon>
        <taxon>Sutterellaceae</taxon>
        <taxon>Turicimonas</taxon>
    </lineage>
</organism>
<keyword evidence="1" id="KW-0732">Signal</keyword>
<feature type="signal peptide" evidence="1">
    <location>
        <begin position="1"/>
        <end position="26"/>
    </location>
</feature>
<accession>A0A227KAV8</accession>